<evidence type="ECO:0000313" key="2">
    <source>
        <dbReference type="Proteomes" id="UP000521199"/>
    </source>
</evidence>
<reference evidence="1 2" key="1">
    <citation type="submission" date="2020-08" db="EMBL/GenBank/DDBJ databases">
        <title>Genomic Encyclopedia of Type Strains, Phase IV (KMG-IV): sequencing the most valuable type-strain genomes for metagenomic binning, comparative biology and taxonomic classification.</title>
        <authorList>
            <person name="Goeker M."/>
        </authorList>
    </citation>
    <scope>NUCLEOTIDE SEQUENCE [LARGE SCALE GENOMIC DNA]</scope>
    <source>
        <strain evidence="1 2">DSM 24163</strain>
    </source>
</reference>
<dbReference type="RefSeq" id="WP_183960902.1">
    <property type="nucleotide sequence ID" value="NZ_JACHHP010000003.1"/>
</dbReference>
<name>A0A7W8D7W5_9GAMM</name>
<gene>
    <name evidence="1" type="ORF">HNQ52_001909</name>
</gene>
<dbReference type="PANTHER" id="PTHR31778:SF2">
    <property type="entry name" value="BUD SITE SELECTION PROTEIN RAX2"/>
    <property type="match status" value="1"/>
</dbReference>
<organism evidence="1 2">
    <name type="scientific">Chiayiivirga flava</name>
    <dbReference type="NCBI Taxonomy" id="659595"/>
    <lineage>
        <taxon>Bacteria</taxon>
        <taxon>Pseudomonadati</taxon>
        <taxon>Pseudomonadota</taxon>
        <taxon>Gammaproteobacteria</taxon>
        <taxon>Lysobacterales</taxon>
        <taxon>Lysobacteraceae</taxon>
        <taxon>Chiayiivirga</taxon>
    </lineage>
</organism>
<evidence type="ECO:0000313" key="1">
    <source>
        <dbReference type="EMBL" id="MBB5208367.1"/>
    </source>
</evidence>
<dbReference type="Proteomes" id="UP000521199">
    <property type="component" value="Unassembled WGS sequence"/>
</dbReference>
<keyword evidence="2" id="KW-1185">Reference proteome</keyword>
<dbReference type="InterPro" id="IPR013431">
    <property type="entry name" value="Delta_60_rpt"/>
</dbReference>
<sequence>MILRSALSFVLRAGSVVVLAFLAFQVRAVEPLDDPLLGLRVHGSVYAVARQSDGSVILGGNFTRVDGEFRYNLARLRVDGSLDPDWRASTDRSVYELAVDDMGRIYIGGSFSVVGPGPVVRRHVARLNADGTLDAAWDPSPNDEVTTIQISGNGKLYIGGRFRYVGGVAQEYVARLHANGAVDTAWAPDVDFWVHRLLLDGDNIYLGGAFDTVNGLVRKHVARLSSLGSGAVDPAWHPSPNGTVDALARIGAHLYIGGSFTTFDGVPHRNLARVDASGTLDRAWAPDPDRSVNTLSFDGNGRVYVGGWFTRMRGQSFPFLARVPLSGTGAPDATFVPAPDGAVFAVIPDEADIYVGGLFGRVGTTSTLGMARLDLAGTVDDAVDASNDGRVTVVLPIPGGGTYVGGYFDKAGGLPRKNLLRLNPDRTLDAGWSADADSDVHALALAPDRSLYVGGGSTANPTWGYVKKLHADGTLSSWTTSIDGAALALAVDTDGAVFVGGEFGTAGGAVRGSIAKLSGTSGQADALWRSDVDGVVHAVALSATGHLYIGGDFETVGTDIGNLARVSARGSAAIDAQWRPRAGTVRALALDDGAGQLYVGGYFDTLGGVARANIGKISASGPAVVDQTWNPGADGEVRALALDSDGGLFAGGDFIEMDDRYADRVARLEADGRIDPRWFLGRSATVSALAIDSADPSVLFVGGRFIEYDALEAGLVAVRARGTPRTNVGVHLSQPRSTTRPGARLRYDITVDSSGLDPDVGSLLRLNLPAGLTDAQWRCLANESTAACPEGTNSSGVGSLFSRFDLGVGSILRFEWSAIVNAPGGTSVTARATVSSPNSYDVDLDNNRSEASTLVDATLIFFDEFERD</sequence>
<dbReference type="GO" id="GO:1902929">
    <property type="term" value="C:plasma membrane of growing cell tip"/>
    <property type="evidence" value="ECO:0007669"/>
    <property type="project" value="TreeGrafter"/>
</dbReference>
<dbReference type="SUPFAM" id="SSF101898">
    <property type="entry name" value="NHL repeat"/>
    <property type="match status" value="1"/>
</dbReference>
<dbReference type="SUPFAM" id="SSF75011">
    <property type="entry name" value="3-carboxy-cis,cis-mucoante lactonizing enzyme"/>
    <property type="match status" value="1"/>
</dbReference>
<dbReference type="Gene3D" id="2.80.10.50">
    <property type="match status" value="6"/>
</dbReference>
<dbReference type="AlphaFoldDB" id="A0A7W8D7W5"/>
<accession>A0A7W8D7W5</accession>
<dbReference type="Pfam" id="PF17164">
    <property type="entry name" value="DUF5122"/>
    <property type="match status" value="7"/>
</dbReference>
<proteinExistence type="predicted"/>
<protein>
    <submittedName>
        <fullName evidence="1">Putative delta-60 repeat protein</fullName>
    </submittedName>
</protein>
<dbReference type="NCBIfam" id="TIGR02608">
    <property type="entry name" value="delta_60_rpt"/>
    <property type="match status" value="3"/>
</dbReference>
<dbReference type="PANTHER" id="PTHR31778">
    <property type="entry name" value="BUD SITE SELECTION PROTEIN RAX2"/>
    <property type="match status" value="1"/>
</dbReference>
<dbReference type="EMBL" id="JACHHP010000003">
    <property type="protein sequence ID" value="MBB5208367.1"/>
    <property type="molecule type" value="Genomic_DNA"/>
</dbReference>
<comment type="caution">
    <text evidence="1">The sequence shown here is derived from an EMBL/GenBank/DDBJ whole genome shotgun (WGS) entry which is preliminary data.</text>
</comment>